<organism evidence="3 4">
    <name type="scientific">Hymenobacter amundsenii</name>
    <dbReference type="NCBI Taxonomy" id="2006685"/>
    <lineage>
        <taxon>Bacteria</taxon>
        <taxon>Pseudomonadati</taxon>
        <taxon>Bacteroidota</taxon>
        <taxon>Cytophagia</taxon>
        <taxon>Cytophagales</taxon>
        <taxon>Hymenobacteraceae</taxon>
        <taxon>Hymenobacter</taxon>
    </lineage>
</organism>
<accession>A0A246FIU0</accession>
<dbReference type="InterPro" id="IPR001387">
    <property type="entry name" value="Cro/C1-type_HTH"/>
</dbReference>
<dbReference type="AlphaFoldDB" id="A0A246FIU0"/>
<dbReference type="CDD" id="cd00093">
    <property type="entry name" value="HTH_XRE"/>
    <property type="match status" value="1"/>
</dbReference>
<sequence length="113" mass="12459">MIVSGHGVNIRSVFDNVDLCVHSWWRASPQLAGVKKPATGQAFGLHLRQLRERRGWSQQALADVADITKKTVYRIETAQTSPTLDVLTCLAEGLEISLPELLHFAPPASLNRS</sequence>
<keyword evidence="4" id="KW-1185">Reference proteome</keyword>
<dbReference type="PANTHER" id="PTHR46797:SF1">
    <property type="entry name" value="METHYLPHOSPHONATE SYNTHASE"/>
    <property type="match status" value="1"/>
</dbReference>
<gene>
    <name evidence="3" type="ORF">CDA63_18905</name>
</gene>
<dbReference type="InterPro" id="IPR050807">
    <property type="entry name" value="TransReg_Diox_bact_type"/>
</dbReference>
<dbReference type="GO" id="GO:0003700">
    <property type="term" value="F:DNA-binding transcription factor activity"/>
    <property type="evidence" value="ECO:0007669"/>
    <property type="project" value="TreeGrafter"/>
</dbReference>
<dbReference type="SUPFAM" id="SSF47413">
    <property type="entry name" value="lambda repressor-like DNA-binding domains"/>
    <property type="match status" value="1"/>
</dbReference>
<dbReference type="OrthoDB" id="680346at2"/>
<evidence type="ECO:0000259" key="2">
    <source>
        <dbReference type="PROSITE" id="PS50943"/>
    </source>
</evidence>
<evidence type="ECO:0000313" key="4">
    <source>
        <dbReference type="Proteomes" id="UP000197277"/>
    </source>
</evidence>
<dbReference type="InterPro" id="IPR010982">
    <property type="entry name" value="Lambda_DNA-bd_dom_sf"/>
</dbReference>
<evidence type="ECO:0000256" key="1">
    <source>
        <dbReference type="ARBA" id="ARBA00023125"/>
    </source>
</evidence>
<reference evidence="3 4" key="1">
    <citation type="submission" date="2017-06" db="EMBL/GenBank/DDBJ databases">
        <title>Hymenobacter amundsenii sp. nov. isolated from regoliths in Antarctica.</title>
        <authorList>
            <person name="Sedlacek I."/>
            <person name="Kralova S."/>
            <person name="Pantucek R."/>
            <person name="Svec P."/>
            <person name="Holochova P."/>
            <person name="Stankova E."/>
            <person name="Vrbovska V."/>
            <person name="Busse H.-J."/>
        </authorList>
    </citation>
    <scope>NUCLEOTIDE SEQUENCE [LARGE SCALE GENOMIC DNA]</scope>
    <source>
        <strain evidence="3 4">CCM 8682</strain>
    </source>
</reference>
<name>A0A246FIU0_9BACT</name>
<dbReference type="PROSITE" id="PS50943">
    <property type="entry name" value="HTH_CROC1"/>
    <property type="match status" value="1"/>
</dbReference>
<dbReference type="Gene3D" id="1.10.260.40">
    <property type="entry name" value="lambda repressor-like DNA-binding domains"/>
    <property type="match status" value="1"/>
</dbReference>
<keyword evidence="1" id="KW-0238">DNA-binding</keyword>
<proteinExistence type="predicted"/>
<comment type="caution">
    <text evidence="3">The sequence shown here is derived from an EMBL/GenBank/DDBJ whole genome shotgun (WGS) entry which is preliminary data.</text>
</comment>
<dbReference type="GO" id="GO:0005829">
    <property type="term" value="C:cytosol"/>
    <property type="evidence" value="ECO:0007669"/>
    <property type="project" value="TreeGrafter"/>
</dbReference>
<dbReference type="EMBL" id="NIRR01000057">
    <property type="protein sequence ID" value="OWP61545.1"/>
    <property type="molecule type" value="Genomic_DNA"/>
</dbReference>
<dbReference type="SMART" id="SM00530">
    <property type="entry name" value="HTH_XRE"/>
    <property type="match status" value="1"/>
</dbReference>
<protein>
    <recommendedName>
        <fullName evidence="2">HTH cro/C1-type domain-containing protein</fullName>
    </recommendedName>
</protein>
<dbReference type="Pfam" id="PF13560">
    <property type="entry name" value="HTH_31"/>
    <property type="match status" value="1"/>
</dbReference>
<dbReference type="GO" id="GO:0003677">
    <property type="term" value="F:DNA binding"/>
    <property type="evidence" value="ECO:0007669"/>
    <property type="project" value="UniProtKB-KW"/>
</dbReference>
<dbReference type="PANTHER" id="PTHR46797">
    <property type="entry name" value="HTH-TYPE TRANSCRIPTIONAL REGULATOR"/>
    <property type="match status" value="1"/>
</dbReference>
<dbReference type="Proteomes" id="UP000197277">
    <property type="component" value="Unassembled WGS sequence"/>
</dbReference>
<feature type="domain" description="HTH cro/C1-type" evidence="2">
    <location>
        <begin position="47"/>
        <end position="101"/>
    </location>
</feature>
<evidence type="ECO:0000313" key="3">
    <source>
        <dbReference type="EMBL" id="OWP61545.1"/>
    </source>
</evidence>